<evidence type="ECO:0000313" key="2">
    <source>
        <dbReference type="Proteomes" id="UP000281955"/>
    </source>
</evidence>
<accession>A0A420XL71</accession>
<dbReference type="OrthoDB" id="3209715at2"/>
<dbReference type="AlphaFoldDB" id="A0A420XL71"/>
<dbReference type="Proteomes" id="UP000281955">
    <property type="component" value="Unassembled WGS sequence"/>
</dbReference>
<comment type="caution">
    <text evidence="1">The sequence shown here is derived from an EMBL/GenBank/DDBJ whole genome shotgun (WGS) entry which is preliminary data.</text>
</comment>
<name>A0A420XL71_9ACTN</name>
<keyword evidence="2" id="KW-1185">Reference proteome</keyword>
<evidence type="ECO:0000313" key="1">
    <source>
        <dbReference type="EMBL" id="RKS69178.1"/>
    </source>
</evidence>
<proteinExistence type="predicted"/>
<sequence>MRWSELRDAVGRSAVEWRLRRGDWQTPAKGVVVTHNGPLSTEQELWVDVVVGGRGAVLAGLTAASLAGLRGFDDSARRRWVLVPHGRKVTHARPGLVVRSSSMLGPEAVQAGTRPPRTRIARSLIDAVSWARSDRHAEALLLAGVQQRLVLPGALAVETARRSNFPRRSVAARAVAEAVGGAQTLSEAEFGRICRAAGLPAPDRQTRRLDASGRARWLDCEWARYGLVVEIDGRGHMDVRQWWADMLRDAHLVVEGKRVLRFPSFIVREEPDLVASLVASALELGGWSRPHASSARMPA</sequence>
<organism evidence="1 2">
    <name type="scientific">Motilibacter peucedani</name>
    <dbReference type="NCBI Taxonomy" id="598650"/>
    <lineage>
        <taxon>Bacteria</taxon>
        <taxon>Bacillati</taxon>
        <taxon>Actinomycetota</taxon>
        <taxon>Actinomycetes</taxon>
        <taxon>Motilibacterales</taxon>
        <taxon>Motilibacteraceae</taxon>
        <taxon>Motilibacter</taxon>
    </lineage>
</organism>
<dbReference type="RefSeq" id="WP_121194628.1">
    <property type="nucleotide sequence ID" value="NZ_RBWV01000015.1"/>
</dbReference>
<reference evidence="1 2" key="1">
    <citation type="submission" date="2018-10" db="EMBL/GenBank/DDBJ databases">
        <title>Genomic Encyclopedia of Archaeal and Bacterial Type Strains, Phase II (KMG-II): from individual species to whole genera.</title>
        <authorList>
            <person name="Goeker M."/>
        </authorList>
    </citation>
    <scope>NUCLEOTIDE SEQUENCE [LARGE SCALE GENOMIC DNA]</scope>
    <source>
        <strain evidence="1 2">RP-AC37</strain>
    </source>
</reference>
<dbReference type="InParanoid" id="A0A420XL71"/>
<gene>
    <name evidence="1" type="ORF">CLV35_3352</name>
</gene>
<evidence type="ECO:0008006" key="3">
    <source>
        <dbReference type="Google" id="ProtNLM"/>
    </source>
</evidence>
<protein>
    <recommendedName>
        <fullName evidence="3">DUF559 domain-containing protein</fullName>
    </recommendedName>
</protein>
<dbReference type="EMBL" id="RBWV01000015">
    <property type="protein sequence ID" value="RKS69178.1"/>
    <property type="molecule type" value="Genomic_DNA"/>
</dbReference>